<sequence length="288" mass="31768">MSDNLLTIRPRAEDVEGMPILRPLPSAQRRNVGPFVFFDHMLENRFAPEHGMDIRQHPHIGLSTLTYLFEGQVQHKDSLGSDQLVLPGDVSWMTAGRGVAHVERTPADLLHSGSRLHGLQVWLALPRALEDCEPSYSHHASASLPESDSLGVRIRMIAGTGFCLESPVPVRSKTLYADLQLSAGATLAIPDEHPERALYLIEGEALLDDEALPLQQLVVLPEGEAFTLSACGDCHAVIIGGDPLDGPRRMNWNFVASDPERIDSARARWAAHDWPRVPGESERIELPR</sequence>
<feature type="binding site" evidence="2">
    <location>
        <position position="101"/>
    </location>
    <ligand>
        <name>Fe cation</name>
        <dbReference type="ChEBI" id="CHEBI:24875"/>
    </ligand>
</feature>
<dbReference type="Gene3D" id="2.60.120.10">
    <property type="entry name" value="Jelly Rolls"/>
    <property type="match status" value="2"/>
</dbReference>
<proteinExistence type="inferred from homology"/>
<dbReference type="RefSeq" id="WP_088417256.1">
    <property type="nucleotide sequence ID" value="NZ_NJBA01000003.1"/>
</dbReference>
<dbReference type="PANTHER" id="PTHR13903">
    <property type="entry name" value="PIRIN-RELATED"/>
    <property type="match status" value="1"/>
</dbReference>
<dbReference type="CDD" id="cd02247">
    <property type="entry name" value="cupin_pirin_C"/>
    <property type="match status" value="1"/>
</dbReference>
<dbReference type="Proteomes" id="UP000198145">
    <property type="component" value="Unassembled WGS sequence"/>
</dbReference>
<keyword evidence="2" id="KW-0479">Metal-binding</keyword>
<dbReference type="STRING" id="46680.GCA_000807755_00278"/>
<evidence type="ECO:0000313" key="6">
    <source>
        <dbReference type="EMBL" id="OWP51073.1"/>
    </source>
</evidence>
<evidence type="ECO:0008006" key="8">
    <source>
        <dbReference type="Google" id="ProtNLM"/>
    </source>
</evidence>
<dbReference type="CDD" id="cd02909">
    <property type="entry name" value="cupin_pirin_N"/>
    <property type="match status" value="1"/>
</dbReference>
<dbReference type="eggNOG" id="COG1741">
    <property type="taxonomic scope" value="Bacteria"/>
</dbReference>
<evidence type="ECO:0000259" key="5">
    <source>
        <dbReference type="Pfam" id="PF05726"/>
    </source>
</evidence>
<accession>A0A246F9U5</accession>
<organism evidence="6 7">
    <name type="scientific">Pseudomonas nitroreducens</name>
    <dbReference type="NCBI Taxonomy" id="46680"/>
    <lineage>
        <taxon>Bacteria</taxon>
        <taxon>Pseudomonadati</taxon>
        <taxon>Pseudomonadota</taxon>
        <taxon>Gammaproteobacteria</taxon>
        <taxon>Pseudomonadales</taxon>
        <taxon>Pseudomonadaceae</taxon>
        <taxon>Pseudomonas</taxon>
    </lineage>
</organism>
<dbReference type="PIRSF" id="PIRSF006232">
    <property type="entry name" value="Pirin"/>
    <property type="match status" value="1"/>
</dbReference>
<feature type="domain" description="Pirin C-terminal" evidence="5">
    <location>
        <begin position="176"/>
        <end position="271"/>
    </location>
</feature>
<evidence type="ECO:0000313" key="7">
    <source>
        <dbReference type="Proteomes" id="UP000198145"/>
    </source>
</evidence>
<evidence type="ECO:0000256" key="2">
    <source>
        <dbReference type="PIRSR" id="PIRSR006232-1"/>
    </source>
</evidence>
<dbReference type="AlphaFoldDB" id="A0A246F9U5"/>
<dbReference type="InterPro" id="IPR014710">
    <property type="entry name" value="RmlC-like_jellyroll"/>
</dbReference>
<dbReference type="InterPro" id="IPR011051">
    <property type="entry name" value="RmlC_Cupin_sf"/>
</dbReference>
<comment type="similarity">
    <text evidence="1 3">Belongs to the pirin family.</text>
</comment>
<comment type="cofactor">
    <cofactor evidence="2">
        <name>Fe cation</name>
        <dbReference type="ChEBI" id="CHEBI:24875"/>
    </cofactor>
    <text evidence="2">Binds 1 Fe cation per subunit.</text>
</comment>
<evidence type="ECO:0000256" key="3">
    <source>
        <dbReference type="RuleBase" id="RU003457"/>
    </source>
</evidence>
<dbReference type="EMBL" id="NJBA01000003">
    <property type="protein sequence ID" value="OWP51073.1"/>
    <property type="molecule type" value="Genomic_DNA"/>
</dbReference>
<dbReference type="PANTHER" id="PTHR13903:SF8">
    <property type="entry name" value="PIRIN"/>
    <property type="match status" value="1"/>
</dbReference>
<dbReference type="InterPro" id="IPR003829">
    <property type="entry name" value="Pirin_N_dom"/>
</dbReference>
<dbReference type="InterPro" id="IPR008778">
    <property type="entry name" value="Pirin_C_dom"/>
</dbReference>
<feature type="binding site" evidence="2">
    <location>
        <position position="59"/>
    </location>
    <ligand>
        <name>Fe cation</name>
        <dbReference type="ChEBI" id="CHEBI:24875"/>
    </ligand>
</feature>
<dbReference type="GO" id="GO:0046872">
    <property type="term" value="F:metal ion binding"/>
    <property type="evidence" value="ECO:0007669"/>
    <property type="project" value="UniProtKB-KW"/>
</dbReference>
<comment type="caution">
    <text evidence="6">The sequence shown here is derived from an EMBL/GenBank/DDBJ whole genome shotgun (WGS) entry which is preliminary data.</text>
</comment>
<dbReference type="SUPFAM" id="SSF51182">
    <property type="entry name" value="RmlC-like cupins"/>
    <property type="match status" value="1"/>
</dbReference>
<gene>
    <name evidence="6" type="ORF">CEG18_09375</name>
</gene>
<keyword evidence="2" id="KW-0408">Iron</keyword>
<name>A0A246F9U5_PSENT</name>
<reference evidence="6 7" key="1">
    <citation type="submission" date="2017-06" db="EMBL/GenBank/DDBJ databases">
        <title>Draft genome of Pseudomonas nitroreducens DF05.</title>
        <authorList>
            <person name="Iyer R."/>
        </authorList>
    </citation>
    <scope>NUCLEOTIDE SEQUENCE [LARGE SCALE GENOMIC DNA]</scope>
    <source>
        <strain evidence="6 7">DF05</strain>
    </source>
</reference>
<evidence type="ECO:0000259" key="4">
    <source>
        <dbReference type="Pfam" id="PF02678"/>
    </source>
</evidence>
<feature type="binding site" evidence="2">
    <location>
        <position position="57"/>
    </location>
    <ligand>
        <name>Fe cation</name>
        <dbReference type="ChEBI" id="CHEBI:24875"/>
    </ligand>
</feature>
<dbReference type="Pfam" id="PF05726">
    <property type="entry name" value="Pirin_C"/>
    <property type="match status" value="1"/>
</dbReference>
<protein>
    <recommendedName>
        <fullName evidence="8">Pirin family protein</fullName>
    </recommendedName>
</protein>
<feature type="domain" description="Pirin N-terminal" evidence="4">
    <location>
        <begin position="24"/>
        <end position="123"/>
    </location>
</feature>
<dbReference type="Pfam" id="PF02678">
    <property type="entry name" value="Pirin"/>
    <property type="match status" value="1"/>
</dbReference>
<dbReference type="InterPro" id="IPR012093">
    <property type="entry name" value="Pirin"/>
</dbReference>
<evidence type="ECO:0000256" key="1">
    <source>
        <dbReference type="ARBA" id="ARBA00008416"/>
    </source>
</evidence>
<feature type="binding site" evidence="2">
    <location>
        <position position="103"/>
    </location>
    <ligand>
        <name>Fe cation</name>
        <dbReference type="ChEBI" id="CHEBI:24875"/>
    </ligand>
</feature>